<dbReference type="RefSeq" id="WP_343897596.1">
    <property type="nucleotide sequence ID" value="NZ_BAAAFZ010000078.1"/>
</dbReference>
<dbReference type="Proteomes" id="UP001501588">
    <property type="component" value="Unassembled WGS sequence"/>
</dbReference>
<keyword evidence="1" id="KW-0223">Dioxygenase</keyword>
<proteinExistence type="predicted"/>
<reference evidence="1 2" key="1">
    <citation type="journal article" date="2019" name="Int. J. Syst. Evol. Microbiol.">
        <title>The Global Catalogue of Microorganisms (GCM) 10K type strain sequencing project: providing services to taxonomists for standard genome sequencing and annotation.</title>
        <authorList>
            <consortium name="The Broad Institute Genomics Platform"/>
            <consortium name="The Broad Institute Genome Sequencing Center for Infectious Disease"/>
            <person name="Wu L."/>
            <person name="Ma J."/>
        </authorList>
    </citation>
    <scope>NUCLEOTIDE SEQUENCE [LARGE SCALE GENOMIC DNA]</scope>
    <source>
        <strain evidence="1 2">JCM 9933</strain>
    </source>
</reference>
<accession>A0ABN1G0F0</accession>
<evidence type="ECO:0000313" key="2">
    <source>
        <dbReference type="Proteomes" id="UP001501588"/>
    </source>
</evidence>
<sequence length="210" mass="23038">MNATDANTVRAAAVAAAVGRIRDIEAAQGVTRPALEAIQGELMLLARQEHLFPTSEFPPPPGGEKGANRYLLHEDPGNRFALYLNALNPGNETRPHDHTTWAVVVAVEGQELNRVYERLDDGADPERCSIHLRAEVMVEPGRGICLMPDDIHSIHTVGAVPTRHLHMYGLALERLEDRKAFDVESGRVIPYNRNFMKGNATPAAGPSPER</sequence>
<evidence type="ECO:0000313" key="1">
    <source>
        <dbReference type="EMBL" id="GAA0601553.1"/>
    </source>
</evidence>
<name>A0ABN1G0F0_9PROT</name>
<dbReference type="EMBL" id="BAAAFZ010000078">
    <property type="protein sequence ID" value="GAA0601553.1"/>
    <property type="molecule type" value="Genomic_DNA"/>
</dbReference>
<keyword evidence="1" id="KW-0560">Oxidoreductase</keyword>
<dbReference type="SUPFAM" id="SSF51182">
    <property type="entry name" value="RmlC-like cupins"/>
    <property type="match status" value="1"/>
</dbReference>
<dbReference type="Gene3D" id="2.60.120.10">
    <property type="entry name" value="Jelly Rolls"/>
    <property type="match status" value="1"/>
</dbReference>
<dbReference type="GO" id="GO:0051213">
    <property type="term" value="F:dioxygenase activity"/>
    <property type="evidence" value="ECO:0007669"/>
    <property type="project" value="UniProtKB-KW"/>
</dbReference>
<comment type="caution">
    <text evidence="1">The sequence shown here is derived from an EMBL/GenBank/DDBJ whole genome shotgun (WGS) entry which is preliminary data.</text>
</comment>
<gene>
    <name evidence="1" type="ORF">GCM10009416_44260</name>
</gene>
<protein>
    <submittedName>
        <fullName evidence="1">Cysteine dioxygenase family protein</fullName>
    </submittedName>
</protein>
<dbReference type="InterPro" id="IPR014710">
    <property type="entry name" value="RmlC-like_jellyroll"/>
</dbReference>
<organism evidence="1 2">
    <name type="scientific">Craurococcus roseus</name>
    <dbReference type="NCBI Taxonomy" id="77585"/>
    <lineage>
        <taxon>Bacteria</taxon>
        <taxon>Pseudomonadati</taxon>
        <taxon>Pseudomonadota</taxon>
        <taxon>Alphaproteobacteria</taxon>
        <taxon>Acetobacterales</taxon>
        <taxon>Acetobacteraceae</taxon>
        <taxon>Craurococcus</taxon>
    </lineage>
</organism>
<dbReference type="InterPro" id="IPR011051">
    <property type="entry name" value="RmlC_Cupin_sf"/>
</dbReference>
<dbReference type="CDD" id="cd10548">
    <property type="entry name" value="cupin_CDO"/>
    <property type="match status" value="1"/>
</dbReference>
<keyword evidence="2" id="KW-1185">Reference proteome</keyword>